<evidence type="ECO:0000256" key="10">
    <source>
        <dbReference type="ARBA" id="ARBA00023034"/>
    </source>
</evidence>
<dbReference type="AlphaFoldDB" id="A0A921YRM7"/>
<dbReference type="GO" id="GO:0008455">
    <property type="term" value="F:alpha-1,6-mannosylglycoprotein 2-beta-N-acetylglucosaminyltransferase activity"/>
    <property type="evidence" value="ECO:0007669"/>
    <property type="project" value="InterPro"/>
</dbReference>
<evidence type="ECO:0000256" key="6">
    <source>
        <dbReference type="ARBA" id="ARBA00022692"/>
    </source>
</evidence>
<reference evidence="18" key="1">
    <citation type="journal article" date="2016" name="Insect Biochem. Mol. Biol.">
        <title>Multifaceted biological insights from a draft genome sequence of the tobacco hornworm moth, Manduca sexta.</title>
        <authorList>
            <person name="Kanost M.R."/>
            <person name="Arrese E.L."/>
            <person name="Cao X."/>
            <person name="Chen Y.R."/>
            <person name="Chellapilla S."/>
            <person name="Goldsmith M.R."/>
            <person name="Grosse-Wilde E."/>
            <person name="Heckel D.G."/>
            <person name="Herndon N."/>
            <person name="Jiang H."/>
            <person name="Papanicolaou A."/>
            <person name="Qu J."/>
            <person name="Soulages J.L."/>
            <person name="Vogel H."/>
            <person name="Walters J."/>
            <person name="Waterhouse R.M."/>
            <person name="Ahn S.J."/>
            <person name="Almeida F.C."/>
            <person name="An C."/>
            <person name="Aqrawi P."/>
            <person name="Bretschneider A."/>
            <person name="Bryant W.B."/>
            <person name="Bucks S."/>
            <person name="Chao H."/>
            <person name="Chevignon G."/>
            <person name="Christen J.M."/>
            <person name="Clarke D.F."/>
            <person name="Dittmer N.T."/>
            <person name="Ferguson L.C.F."/>
            <person name="Garavelou S."/>
            <person name="Gordon K.H.J."/>
            <person name="Gunaratna R.T."/>
            <person name="Han Y."/>
            <person name="Hauser F."/>
            <person name="He Y."/>
            <person name="Heidel-Fischer H."/>
            <person name="Hirsh A."/>
            <person name="Hu Y."/>
            <person name="Jiang H."/>
            <person name="Kalra D."/>
            <person name="Klinner C."/>
            <person name="Konig C."/>
            <person name="Kovar C."/>
            <person name="Kroll A.R."/>
            <person name="Kuwar S.S."/>
            <person name="Lee S.L."/>
            <person name="Lehman R."/>
            <person name="Li K."/>
            <person name="Li Z."/>
            <person name="Liang H."/>
            <person name="Lovelace S."/>
            <person name="Lu Z."/>
            <person name="Mansfield J.H."/>
            <person name="McCulloch K.J."/>
            <person name="Mathew T."/>
            <person name="Morton B."/>
            <person name="Muzny D.M."/>
            <person name="Neunemann D."/>
            <person name="Ongeri F."/>
            <person name="Pauchet Y."/>
            <person name="Pu L.L."/>
            <person name="Pyrousis I."/>
            <person name="Rao X.J."/>
            <person name="Redding A."/>
            <person name="Roesel C."/>
            <person name="Sanchez-Gracia A."/>
            <person name="Schaack S."/>
            <person name="Shukla A."/>
            <person name="Tetreau G."/>
            <person name="Wang Y."/>
            <person name="Xiong G.H."/>
            <person name="Traut W."/>
            <person name="Walsh T.K."/>
            <person name="Worley K.C."/>
            <person name="Wu D."/>
            <person name="Wu W."/>
            <person name="Wu Y.Q."/>
            <person name="Zhang X."/>
            <person name="Zou Z."/>
            <person name="Zucker H."/>
            <person name="Briscoe A.D."/>
            <person name="Burmester T."/>
            <person name="Clem R.J."/>
            <person name="Feyereisen R."/>
            <person name="Grimmelikhuijzen C.J.P."/>
            <person name="Hamodrakas S.J."/>
            <person name="Hansson B.S."/>
            <person name="Huguet E."/>
            <person name="Jermiin L.S."/>
            <person name="Lan Q."/>
            <person name="Lehman H.K."/>
            <person name="Lorenzen M."/>
            <person name="Merzendorfer H."/>
            <person name="Michalopoulos I."/>
            <person name="Morton D.B."/>
            <person name="Muthukrishnan S."/>
            <person name="Oakeshott J.G."/>
            <person name="Palmer W."/>
            <person name="Park Y."/>
            <person name="Passarelli A.L."/>
            <person name="Rozas J."/>
            <person name="Schwartz L.M."/>
            <person name="Smith W."/>
            <person name="Southgate A."/>
            <person name="Vilcinskas A."/>
            <person name="Vogt R."/>
            <person name="Wang P."/>
            <person name="Werren J."/>
            <person name="Yu X.Q."/>
            <person name="Zhou J.J."/>
            <person name="Brown S.J."/>
            <person name="Scherer S.E."/>
            <person name="Richards S."/>
            <person name="Blissard G.W."/>
        </authorList>
    </citation>
    <scope>NUCLEOTIDE SEQUENCE</scope>
</reference>
<keyword evidence="7 15" id="KW-0479">Metal-binding</keyword>
<organism evidence="18 19">
    <name type="scientific">Manduca sexta</name>
    <name type="common">Tobacco hawkmoth</name>
    <name type="synonym">Tobacco hornworm</name>
    <dbReference type="NCBI Taxonomy" id="7130"/>
    <lineage>
        <taxon>Eukaryota</taxon>
        <taxon>Metazoa</taxon>
        <taxon>Ecdysozoa</taxon>
        <taxon>Arthropoda</taxon>
        <taxon>Hexapoda</taxon>
        <taxon>Insecta</taxon>
        <taxon>Pterygota</taxon>
        <taxon>Neoptera</taxon>
        <taxon>Endopterygota</taxon>
        <taxon>Lepidoptera</taxon>
        <taxon>Glossata</taxon>
        <taxon>Ditrysia</taxon>
        <taxon>Bombycoidea</taxon>
        <taxon>Sphingidae</taxon>
        <taxon>Sphinginae</taxon>
        <taxon>Sphingini</taxon>
        <taxon>Manduca</taxon>
    </lineage>
</organism>
<feature type="transmembrane region" description="Helical" evidence="17">
    <location>
        <begin position="22"/>
        <end position="42"/>
    </location>
</feature>
<keyword evidence="13" id="KW-0325">Glycoprotein</keyword>
<reference evidence="18" key="2">
    <citation type="submission" date="2020-12" db="EMBL/GenBank/DDBJ databases">
        <authorList>
            <person name="Kanost M."/>
        </authorList>
    </citation>
    <scope>NUCLEOTIDE SEQUENCE</scope>
</reference>
<keyword evidence="12 16" id="KW-1015">Disulfide bond</keyword>
<evidence type="ECO:0000256" key="14">
    <source>
        <dbReference type="ARBA" id="ARBA00023211"/>
    </source>
</evidence>
<evidence type="ECO:0000313" key="19">
    <source>
        <dbReference type="Proteomes" id="UP000791440"/>
    </source>
</evidence>
<keyword evidence="10" id="KW-0333">Golgi apparatus</keyword>
<feature type="binding site" evidence="15">
    <location>
        <position position="250"/>
    </location>
    <ligand>
        <name>Mn(2+)</name>
        <dbReference type="ChEBI" id="CHEBI:29035"/>
    </ligand>
</feature>
<dbReference type="InterPro" id="IPR007754">
    <property type="entry name" value="GlcNAc_II"/>
</dbReference>
<dbReference type="GO" id="GO:0009312">
    <property type="term" value="P:oligosaccharide biosynthetic process"/>
    <property type="evidence" value="ECO:0007669"/>
    <property type="project" value="InterPro"/>
</dbReference>
<dbReference type="Proteomes" id="UP000791440">
    <property type="component" value="Unassembled WGS sequence"/>
</dbReference>
<dbReference type="GO" id="GO:0005795">
    <property type="term" value="C:Golgi stack"/>
    <property type="evidence" value="ECO:0007669"/>
    <property type="project" value="InterPro"/>
</dbReference>
<comment type="subcellular location">
    <subcellularLocation>
        <location evidence="2">Golgi apparatus membrane</location>
        <topology evidence="2">Single-pass type II membrane protein</topology>
    </subcellularLocation>
</comment>
<feature type="disulfide bond" evidence="16">
    <location>
        <begin position="327"/>
        <end position="435"/>
    </location>
</feature>
<keyword evidence="9 17" id="KW-1133">Transmembrane helix</keyword>
<evidence type="ECO:0000256" key="15">
    <source>
        <dbReference type="PIRSR" id="PIRSR607754-2"/>
    </source>
</evidence>
<evidence type="ECO:0000256" key="5">
    <source>
        <dbReference type="ARBA" id="ARBA00022679"/>
    </source>
</evidence>
<dbReference type="PANTHER" id="PTHR12871:SF0">
    <property type="entry name" value="ALPHA-1,6-MANNOSYL-GLYCOPROTEIN 2-BETA-N-ACETYLGLUCOSAMINYLTRANSFERASE"/>
    <property type="match status" value="1"/>
</dbReference>
<keyword evidence="19" id="KW-1185">Reference proteome</keyword>
<gene>
    <name evidence="18" type="ORF">O3G_MSEX003244</name>
</gene>
<evidence type="ECO:0008006" key="20">
    <source>
        <dbReference type="Google" id="ProtNLM"/>
    </source>
</evidence>
<dbReference type="GO" id="GO:0006487">
    <property type="term" value="P:protein N-linked glycosylation"/>
    <property type="evidence" value="ECO:0007669"/>
    <property type="project" value="TreeGrafter"/>
</dbReference>
<evidence type="ECO:0000256" key="13">
    <source>
        <dbReference type="ARBA" id="ARBA00023180"/>
    </source>
</evidence>
<dbReference type="GO" id="GO:0046872">
    <property type="term" value="F:metal ion binding"/>
    <property type="evidence" value="ECO:0007669"/>
    <property type="project" value="UniProtKB-KW"/>
</dbReference>
<keyword evidence="6 17" id="KW-0812">Transmembrane</keyword>
<feature type="disulfide bond" evidence="16">
    <location>
        <begin position="185"/>
        <end position="199"/>
    </location>
</feature>
<dbReference type="Pfam" id="PF05060">
    <property type="entry name" value="MGAT2"/>
    <property type="match status" value="1"/>
</dbReference>
<keyword evidence="8" id="KW-0735">Signal-anchor</keyword>
<evidence type="ECO:0000313" key="18">
    <source>
        <dbReference type="EMBL" id="KAG6444222.1"/>
    </source>
</evidence>
<evidence type="ECO:0000256" key="12">
    <source>
        <dbReference type="ARBA" id="ARBA00023157"/>
    </source>
</evidence>
<comment type="caution">
    <text evidence="18">The sequence shown here is derived from an EMBL/GenBank/DDBJ whole genome shotgun (WGS) entry which is preliminary data.</text>
</comment>
<protein>
    <recommendedName>
        <fullName evidence="20">Alpha-1,6-mannosyl-glycoprotein 2-beta-N-acetylglucosaminyltransferase</fullName>
    </recommendedName>
</protein>
<evidence type="ECO:0000256" key="1">
    <source>
        <dbReference type="ARBA" id="ARBA00001936"/>
    </source>
</evidence>
<evidence type="ECO:0000256" key="7">
    <source>
        <dbReference type="ARBA" id="ARBA00022723"/>
    </source>
</evidence>
<evidence type="ECO:0000256" key="4">
    <source>
        <dbReference type="ARBA" id="ARBA00022676"/>
    </source>
</evidence>
<evidence type="ECO:0000256" key="9">
    <source>
        <dbReference type="ARBA" id="ARBA00022989"/>
    </source>
</evidence>
<sequence>MRTIYYRAQRNIRLNGRKLNRILIRLRNILFVIVVVFILFIYKVNQSHETAVMAYISKSAHKFISCEREETSKPYNTNVLELLINKYNSAENIINLDVYGDINRQTIILVILVDKYSTSLKYFLASLSQIKGIEEAFLIFSHSYFDEDVNNLIRKVDFCRVLQIYYPHSLQLHSHKFPGYDPSDCPPDIDMQTAESLNCTGAWSPDIHGHYRNPQFAAKKHHWWWTANKVFENLKCTVNHNGLVVFLEHDFYFMEDLLYMTIYMKNIADTVSHCEFISLGTNSLKNLNFINTYRVEVMTWNHKEHSSVLGFDIKVWNSIVSHYDLFCLIDDYSWARSLYFISLSRRDGKRFKVLHSLTPRAFKIDATAFTNTLNNIEVIENVYQVILLEKQHLDDWFPTHIEVYYKIELEKDEYMIFEYSENNGGWNDPRDKAMCTNMTIRKIKKVLMDMKNEFMDYISEKDP</sequence>
<keyword evidence="4" id="KW-0328">Glycosyltransferase</keyword>
<evidence type="ECO:0000256" key="8">
    <source>
        <dbReference type="ARBA" id="ARBA00022968"/>
    </source>
</evidence>
<evidence type="ECO:0000256" key="17">
    <source>
        <dbReference type="SAM" id="Phobius"/>
    </source>
</evidence>
<accession>A0A921YRM7</accession>
<proteinExistence type="predicted"/>
<dbReference type="EMBL" id="JH668309">
    <property type="protein sequence ID" value="KAG6444222.1"/>
    <property type="molecule type" value="Genomic_DNA"/>
</dbReference>
<keyword evidence="11 17" id="KW-0472">Membrane</keyword>
<keyword evidence="5" id="KW-0808">Transferase</keyword>
<keyword evidence="14 15" id="KW-0464">Manganese</keyword>
<evidence type="ECO:0000256" key="3">
    <source>
        <dbReference type="ARBA" id="ARBA00004922"/>
    </source>
</evidence>
<dbReference type="GO" id="GO:0000139">
    <property type="term" value="C:Golgi membrane"/>
    <property type="evidence" value="ECO:0007669"/>
    <property type="project" value="UniProtKB-SubCell"/>
</dbReference>
<evidence type="ECO:0000256" key="2">
    <source>
        <dbReference type="ARBA" id="ARBA00004323"/>
    </source>
</evidence>
<name>A0A921YRM7_MANSE</name>
<evidence type="ECO:0000256" key="16">
    <source>
        <dbReference type="PIRSR" id="PIRSR607754-3"/>
    </source>
</evidence>
<dbReference type="PANTHER" id="PTHR12871">
    <property type="entry name" value="BETA-1,2-N-ACETYLGLUCOSAMINYLTRANSFERASE II"/>
    <property type="match status" value="1"/>
</dbReference>
<comment type="pathway">
    <text evidence="3">Protein modification; protein glycosylation.</text>
</comment>
<evidence type="ECO:0000256" key="11">
    <source>
        <dbReference type="ARBA" id="ARBA00023136"/>
    </source>
</evidence>
<comment type="cofactor">
    <cofactor evidence="1 15">
        <name>Mn(2+)</name>
        <dbReference type="ChEBI" id="CHEBI:29035"/>
    </cofactor>
</comment>